<keyword evidence="4" id="KW-1185">Reference proteome</keyword>
<feature type="transmembrane region" description="Helical" evidence="2">
    <location>
        <begin position="90"/>
        <end position="108"/>
    </location>
</feature>
<dbReference type="OrthoDB" id="9792788at2"/>
<gene>
    <name evidence="3" type="ORF">DGI_1922</name>
</gene>
<reference evidence="3 4" key="1">
    <citation type="journal article" date="2013" name="J. Bacteriol.">
        <title>Roles of HynAB and Ech, the only two hydrogenases found in the model sulfate reducer Desulfovibrio gigas.</title>
        <authorList>
            <person name="Morais-Silva F.O."/>
            <person name="Santos C.I."/>
            <person name="Rodrigues R."/>
            <person name="Pereira I.A."/>
            <person name="Rodrigues-Pousada C."/>
        </authorList>
    </citation>
    <scope>NUCLEOTIDE SEQUENCE [LARGE SCALE GENOMIC DNA]</scope>
    <source>
        <strain evidence="4">ATCC 19364 / DSM 1382 / NCIMB 9332 / VKM B-1759</strain>
    </source>
</reference>
<dbReference type="KEGG" id="dgg:DGI_1922"/>
<evidence type="ECO:0000256" key="2">
    <source>
        <dbReference type="SAM" id="Phobius"/>
    </source>
</evidence>
<dbReference type="AlphaFoldDB" id="T2GCS1"/>
<dbReference type="NCBIfam" id="NF008528">
    <property type="entry name" value="PRK11463.1-2"/>
    <property type="match status" value="1"/>
</dbReference>
<evidence type="ECO:0000313" key="3">
    <source>
        <dbReference type="EMBL" id="AGW13702.1"/>
    </source>
</evidence>
<accession>T2GCS1</accession>
<dbReference type="eggNOG" id="COG3030">
    <property type="taxonomic scope" value="Bacteria"/>
</dbReference>
<sequence length="150" mass="16473">MMLRLFLAFTLIPVLELYLLVKVGTQIGVFTTVAIVFLSGFAGAWLARREGMNVVLRIREQLARGVMPASELMDGACVLVAAVLLVTPGFITDALGLALLVPAARTLLKVQLVRWFERAVQRGQVHVMHGGMHRGQQGRPKEPPPYDIDV</sequence>
<evidence type="ECO:0000313" key="4">
    <source>
        <dbReference type="Proteomes" id="UP000016587"/>
    </source>
</evidence>
<feature type="region of interest" description="Disordered" evidence="1">
    <location>
        <begin position="130"/>
        <end position="150"/>
    </location>
</feature>
<organism evidence="3 4">
    <name type="scientific">Megalodesulfovibrio gigas (strain ATCC 19364 / DSM 1382 / NCIMB 9332 / VKM B-1759)</name>
    <name type="common">Desulfovibrio gigas</name>
    <dbReference type="NCBI Taxonomy" id="1121448"/>
    <lineage>
        <taxon>Bacteria</taxon>
        <taxon>Pseudomonadati</taxon>
        <taxon>Thermodesulfobacteriota</taxon>
        <taxon>Desulfovibrionia</taxon>
        <taxon>Desulfovibrionales</taxon>
        <taxon>Desulfovibrionaceae</taxon>
        <taxon>Megalodesulfovibrio</taxon>
    </lineage>
</organism>
<keyword evidence="2" id="KW-1133">Transmembrane helix</keyword>
<dbReference type="Pfam" id="PF04186">
    <property type="entry name" value="FxsA"/>
    <property type="match status" value="1"/>
</dbReference>
<name>T2GCS1_MEGG1</name>
<dbReference type="RefSeq" id="WP_021760584.1">
    <property type="nucleotide sequence ID" value="NC_022444.1"/>
</dbReference>
<dbReference type="Proteomes" id="UP000016587">
    <property type="component" value="Chromosome"/>
</dbReference>
<keyword evidence="2" id="KW-0812">Transmembrane</keyword>
<dbReference type="PANTHER" id="PTHR35335">
    <property type="entry name" value="UPF0716 PROTEIN FXSA"/>
    <property type="match status" value="1"/>
</dbReference>
<dbReference type="GO" id="GO:0016020">
    <property type="term" value="C:membrane"/>
    <property type="evidence" value="ECO:0007669"/>
    <property type="project" value="InterPro"/>
</dbReference>
<dbReference type="STRING" id="1121448.DGI_1922"/>
<dbReference type="EMBL" id="CP006585">
    <property type="protein sequence ID" value="AGW13702.1"/>
    <property type="molecule type" value="Genomic_DNA"/>
</dbReference>
<dbReference type="PANTHER" id="PTHR35335:SF1">
    <property type="entry name" value="UPF0716 PROTEIN FXSA"/>
    <property type="match status" value="1"/>
</dbReference>
<reference evidence="4" key="2">
    <citation type="submission" date="2013-07" db="EMBL/GenBank/DDBJ databases">
        <authorList>
            <person name="Morais-Silva F.O."/>
            <person name="Rezende A.M."/>
            <person name="Pimentel C."/>
            <person name="Resende D.M."/>
            <person name="Santos C.I."/>
            <person name="Clemente C."/>
            <person name="de Oliveira L.M."/>
            <person name="da Silva S.M."/>
            <person name="Costa D.A."/>
            <person name="Varela-Raposo A."/>
            <person name="Horacio E.C.A."/>
            <person name="Matos M."/>
            <person name="Flores O."/>
            <person name="Ruiz J.C."/>
            <person name="Rodrigues-Pousada C."/>
        </authorList>
    </citation>
    <scope>NUCLEOTIDE SEQUENCE [LARGE SCALE GENOMIC DNA]</scope>
    <source>
        <strain evidence="4">ATCC 19364 / DSM 1382 / NCIMB 9332 / VKM B-1759</strain>
    </source>
</reference>
<evidence type="ECO:0000256" key="1">
    <source>
        <dbReference type="SAM" id="MobiDB-lite"/>
    </source>
</evidence>
<dbReference type="PATRIC" id="fig|1121448.10.peg.1879"/>
<proteinExistence type="predicted"/>
<feature type="transmembrane region" description="Helical" evidence="2">
    <location>
        <begin position="27"/>
        <end position="46"/>
    </location>
</feature>
<protein>
    <submittedName>
        <fullName evidence="3">Putative FxsA cytoplasmic membrane protein</fullName>
    </submittedName>
</protein>
<keyword evidence="2" id="KW-0472">Membrane</keyword>
<dbReference type="HOGENOM" id="CLU_085083_5_0_7"/>
<dbReference type="InterPro" id="IPR007313">
    <property type="entry name" value="FxsA"/>
</dbReference>